<keyword evidence="1" id="KW-1133">Transmembrane helix</keyword>
<dbReference type="InterPro" id="IPR011029">
    <property type="entry name" value="DEATH-like_dom_sf"/>
</dbReference>
<keyword evidence="1" id="KW-0812">Transmembrane</keyword>
<dbReference type="AlphaFoldDB" id="A0A1X7SVB2"/>
<evidence type="ECO:0000256" key="1">
    <source>
        <dbReference type="SAM" id="Phobius"/>
    </source>
</evidence>
<feature type="transmembrane region" description="Helical" evidence="1">
    <location>
        <begin position="87"/>
        <end position="108"/>
    </location>
</feature>
<accession>A0A1X7SVB2</accession>
<proteinExistence type="predicted"/>
<dbReference type="EnsemblMetazoa" id="Aqu2.1.06086_001">
    <property type="protein sequence ID" value="Aqu2.1.06086_001"/>
    <property type="gene ID" value="Aqu2.1.06086"/>
</dbReference>
<dbReference type="Gene3D" id="1.10.533.10">
    <property type="entry name" value="Death Domain, Fas"/>
    <property type="match status" value="1"/>
</dbReference>
<organism evidence="2">
    <name type="scientific">Amphimedon queenslandica</name>
    <name type="common">Sponge</name>
    <dbReference type="NCBI Taxonomy" id="400682"/>
    <lineage>
        <taxon>Eukaryota</taxon>
        <taxon>Metazoa</taxon>
        <taxon>Porifera</taxon>
        <taxon>Demospongiae</taxon>
        <taxon>Heteroscleromorpha</taxon>
        <taxon>Haplosclerida</taxon>
        <taxon>Niphatidae</taxon>
        <taxon>Amphimedon</taxon>
    </lineage>
</organism>
<evidence type="ECO:0008006" key="3">
    <source>
        <dbReference type="Google" id="ProtNLM"/>
    </source>
</evidence>
<evidence type="ECO:0000313" key="2">
    <source>
        <dbReference type="EnsemblMetazoa" id="Aqu2.1.06086_001"/>
    </source>
</evidence>
<dbReference type="InParanoid" id="A0A1X7SVB2"/>
<sequence>MNLQPVVLNVDDHTQKYCKVMMIAINVGLKILNHPVHVRAEPSSEGSSTARPTVQPTGLVTAQVSALDSCSAKEVQPNRIKNPAKNWICCMLIIILAVLAGVTINHFVVEKDTNDVEKFLTIMTHIATGALPAQPHHNSTTVNPDSDHGAGQLSIEDLDKVLTVLHEAMFGSAEWNNLGLKLGLLGPTTLDVIEDGGGNAHKKLRKTIKAWLRGEDKVTSRTWQTLIDAVKGTGDRAAAERIPDKLK</sequence>
<name>A0A1X7SVB2_AMPQE</name>
<keyword evidence="1" id="KW-0472">Membrane</keyword>
<reference evidence="2" key="1">
    <citation type="submission" date="2017-05" db="UniProtKB">
        <authorList>
            <consortium name="EnsemblMetazoa"/>
        </authorList>
    </citation>
    <scope>IDENTIFICATION</scope>
</reference>
<protein>
    <recommendedName>
        <fullName evidence="3">Death domain-containing protein</fullName>
    </recommendedName>
</protein>
<dbReference type="SUPFAM" id="SSF47986">
    <property type="entry name" value="DEATH domain"/>
    <property type="match status" value="1"/>
</dbReference>